<keyword evidence="4" id="KW-1134">Transmembrane beta strand</keyword>
<dbReference type="PANTHER" id="PTHR30026">
    <property type="entry name" value="OUTER MEMBRANE PROTEIN TOLC"/>
    <property type="match status" value="1"/>
</dbReference>
<organism evidence="8 9">
    <name type="scientific">Iodobacter violaceini</name>
    <dbReference type="NCBI Taxonomy" id="3044271"/>
    <lineage>
        <taxon>Bacteria</taxon>
        <taxon>Pseudomonadati</taxon>
        <taxon>Pseudomonadota</taxon>
        <taxon>Betaproteobacteria</taxon>
        <taxon>Neisseriales</taxon>
        <taxon>Chitinibacteraceae</taxon>
        <taxon>Iodobacter</taxon>
    </lineage>
</organism>
<dbReference type="Proteomes" id="UP000712570">
    <property type="component" value="Unassembled WGS sequence"/>
</dbReference>
<protein>
    <submittedName>
        <fullName evidence="8">TolC family protein</fullName>
    </submittedName>
</protein>
<evidence type="ECO:0000256" key="4">
    <source>
        <dbReference type="ARBA" id="ARBA00022452"/>
    </source>
</evidence>
<evidence type="ECO:0000256" key="5">
    <source>
        <dbReference type="ARBA" id="ARBA00022692"/>
    </source>
</evidence>
<keyword evidence="5" id="KW-0812">Transmembrane</keyword>
<dbReference type="Gene3D" id="1.20.1600.10">
    <property type="entry name" value="Outer membrane efflux proteins (OEP)"/>
    <property type="match status" value="1"/>
</dbReference>
<keyword evidence="9" id="KW-1185">Reference proteome</keyword>
<keyword evidence="6" id="KW-0472">Membrane</keyword>
<comment type="subcellular location">
    <subcellularLocation>
        <location evidence="1">Cell outer membrane</location>
    </subcellularLocation>
</comment>
<evidence type="ECO:0000313" key="9">
    <source>
        <dbReference type="Proteomes" id="UP000712570"/>
    </source>
</evidence>
<keyword evidence="3" id="KW-0813">Transport</keyword>
<dbReference type="SUPFAM" id="SSF56954">
    <property type="entry name" value="Outer membrane efflux proteins (OEP)"/>
    <property type="match status" value="1"/>
</dbReference>
<dbReference type="InterPro" id="IPR051906">
    <property type="entry name" value="TolC-like"/>
</dbReference>
<accession>A0ABX0L259</accession>
<evidence type="ECO:0000256" key="3">
    <source>
        <dbReference type="ARBA" id="ARBA00022448"/>
    </source>
</evidence>
<comment type="similarity">
    <text evidence="2">Belongs to the outer membrane factor (OMF) (TC 1.B.17) family.</text>
</comment>
<gene>
    <name evidence="8" type="ORF">HA050_10925</name>
</gene>
<sequence length="494" mass="54217">MFFLLFYPDTKASEFRLSTAIEQSLKQNPDIQIQNSQLAVAQGQYLQAAGQFDWVLSSGLLYDKKVTPQINSADGLLINSGYQLGMSKQLQNGMSLNGSLDALASDGQLLQQNRLKFDVSLIVPLLHGRDATAASEDVAKLNIELSRYQLRDRIAQTLYNTLVAYWNYRSRVDLEKVAQSSEERSQGLLRSIQKLVDAGEKPRADLVLLQADHSDKINRRQAAALARIEARTALGRLLGLDEMAIRQLPEPFDALPALQTNLPAFYSESLTSAALQQRPDVRALSVQLEAARRQMLAVQERLKPQLDLQLGLGYAKASEGGSRYGFAAEPGQVQGSPSVFARLNYQFPLQNSSASGAMQERSAILSQLLIRQKDLTIGVASGVESAWQALSNSSEQLKVAKQALSWYELAVSQEVVKQKNGISTLIDVINVETRFVSARVNYLQLQLAYASALARLRFETGTLLPVAGSDQPDGEVVSLDVSDFTGLGPLSSFH</sequence>
<reference evidence="8 9" key="1">
    <citation type="submission" date="2020-03" db="EMBL/GenBank/DDBJ databases">
        <title>Draft genome sequence of environmentally isolated violet-colored cultures.</title>
        <authorList>
            <person name="Wilson H.S."/>
        </authorList>
    </citation>
    <scope>NUCLEOTIDE SEQUENCE [LARGE SCALE GENOMIC DNA]</scope>
    <source>
        <strain evidence="8 9">HSC-16F04</strain>
    </source>
</reference>
<evidence type="ECO:0000256" key="7">
    <source>
        <dbReference type="ARBA" id="ARBA00023237"/>
    </source>
</evidence>
<dbReference type="InterPro" id="IPR003423">
    <property type="entry name" value="OMP_efflux"/>
</dbReference>
<dbReference type="RefSeq" id="WP_166825752.1">
    <property type="nucleotide sequence ID" value="NZ_JAAOLX010000005.1"/>
</dbReference>
<keyword evidence="7" id="KW-0998">Cell outer membrane</keyword>
<evidence type="ECO:0000256" key="6">
    <source>
        <dbReference type="ARBA" id="ARBA00023136"/>
    </source>
</evidence>
<dbReference type="EMBL" id="JAAOLX010000005">
    <property type="protein sequence ID" value="NHQ86628.1"/>
    <property type="molecule type" value="Genomic_DNA"/>
</dbReference>
<evidence type="ECO:0000313" key="8">
    <source>
        <dbReference type="EMBL" id="NHQ86628.1"/>
    </source>
</evidence>
<proteinExistence type="inferred from homology"/>
<dbReference type="PANTHER" id="PTHR30026:SF20">
    <property type="entry name" value="OUTER MEMBRANE PROTEIN TOLC"/>
    <property type="match status" value="1"/>
</dbReference>
<name>A0ABX0L259_9NEIS</name>
<comment type="caution">
    <text evidence="8">The sequence shown here is derived from an EMBL/GenBank/DDBJ whole genome shotgun (WGS) entry which is preliminary data.</text>
</comment>
<evidence type="ECO:0000256" key="2">
    <source>
        <dbReference type="ARBA" id="ARBA00007613"/>
    </source>
</evidence>
<dbReference type="Pfam" id="PF02321">
    <property type="entry name" value="OEP"/>
    <property type="match status" value="1"/>
</dbReference>
<evidence type="ECO:0000256" key="1">
    <source>
        <dbReference type="ARBA" id="ARBA00004442"/>
    </source>
</evidence>